<protein>
    <submittedName>
        <fullName evidence="1">Uncharacterized protein</fullName>
    </submittedName>
</protein>
<reference evidence="2" key="1">
    <citation type="submission" date="2013-01" db="EMBL/GenBank/DDBJ databases">
        <title>Draft Genome Sequence of a Mulberry Tree, Morus notabilis C.K. Schneid.</title>
        <authorList>
            <person name="He N."/>
            <person name="Zhao S."/>
        </authorList>
    </citation>
    <scope>NUCLEOTIDE SEQUENCE</scope>
</reference>
<sequence length="101" mass="11356">MHRDCKRIKVEREVRMTRFGLEDGFPMPLVLFGGVLCQECVKMGCSVVIGTIICRSLALIRGRNWFSSVVWTMDSRDSVSVLVDPVLGLWNISYTLAVFGS</sequence>
<name>W9R0N1_9ROSA</name>
<proteinExistence type="predicted"/>
<organism evidence="1 2">
    <name type="scientific">Morus notabilis</name>
    <dbReference type="NCBI Taxonomy" id="981085"/>
    <lineage>
        <taxon>Eukaryota</taxon>
        <taxon>Viridiplantae</taxon>
        <taxon>Streptophyta</taxon>
        <taxon>Embryophyta</taxon>
        <taxon>Tracheophyta</taxon>
        <taxon>Spermatophyta</taxon>
        <taxon>Magnoliopsida</taxon>
        <taxon>eudicotyledons</taxon>
        <taxon>Gunneridae</taxon>
        <taxon>Pentapetalae</taxon>
        <taxon>rosids</taxon>
        <taxon>fabids</taxon>
        <taxon>Rosales</taxon>
        <taxon>Moraceae</taxon>
        <taxon>Moreae</taxon>
        <taxon>Morus</taxon>
    </lineage>
</organism>
<evidence type="ECO:0000313" key="1">
    <source>
        <dbReference type="EMBL" id="EXB50645.1"/>
    </source>
</evidence>
<dbReference type="EMBL" id="KE344010">
    <property type="protein sequence ID" value="EXB50645.1"/>
    <property type="molecule type" value="Genomic_DNA"/>
</dbReference>
<evidence type="ECO:0000313" key="2">
    <source>
        <dbReference type="Proteomes" id="UP000030645"/>
    </source>
</evidence>
<gene>
    <name evidence="1" type="ORF">L484_004163</name>
</gene>
<dbReference type="Proteomes" id="UP000030645">
    <property type="component" value="Unassembled WGS sequence"/>
</dbReference>
<accession>W9R0N1</accession>
<dbReference type="AlphaFoldDB" id="W9R0N1"/>
<keyword evidence="2" id="KW-1185">Reference proteome</keyword>